<keyword evidence="1" id="KW-0175">Coiled coil</keyword>
<comment type="caution">
    <text evidence="3">The sequence shown here is derived from an EMBL/GenBank/DDBJ whole genome shotgun (WGS) entry which is preliminary data.</text>
</comment>
<accession>A0A0M0BQZ1</accession>
<proteinExistence type="predicted"/>
<dbReference type="AlphaFoldDB" id="A0A0M0BQZ1"/>
<dbReference type="Pfam" id="PF23435">
    <property type="entry name" value="DUF7121"/>
    <property type="match status" value="1"/>
</dbReference>
<feature type="coiled-coil region" evidence="1">
    <location>
        <begin position="210"/>
        <end position="257"/>
    </location>
</feature>
<dbReference type="InterPro" id="IPR055545">
    <property type="entry name" value="DUF7121"/>
</dbReference>
<organism evidence="3 4">
    <name type="scientific">miscellaneous Crenarchaeota group-15 archaeon DG-45</name>
    <dbReference type="NCBI Taxonomy" id="1685127"/>
    <lineage>
        <taxon>Archaea</taxon>
        <taxon>Candidatus Bathyarchaeota</taxon>
        <taxon>MCG-15</taxon>
    </lineage>
</organism>
<feature type="region of interest" description="Disordered" evidence="2">
    <location>
        <begin position="1"/>
        <end position="34"/>
    </location>
</feature>
<evidence type="ECO:0000313" key="3">
    <source>
        <dbReference type="EMBL" id="KON30879.1"/>
    </source>
</evidence>
<evidence type="ECO:0000256" key="1">
    <source>
        <dbReference type="SAM" id="Coils"/>
    </source>
</evidence>
<dbReference type="EMBL" id="LFWZ01000019">
    <property type="protein sequence ID" value="KON30879.1"/>
    <property type="molecule type" value="Genomic_DNA"/>
</dbReference>
<evidence type="ECO:0008006" key="5">
    <source>
        <dbReference type="Google" id="ProtNLM"/>
    </source>
</evidence>
<evidence type="ECO:0000313" key="4">
    <source>
        <dbReference type="Proteomes" id="UP000037210"/>
    </source>
</evidence>
<evidence type="ECO:0000256" key="2">
    <source>
        <dbReference type="SAM" id="MobiDB-lite"/>
    </source>
</evidence>
<reference evidence="3 4" key="1">
    <citation type="submission" date="2015-06" db="EMBL/GenBank/DDBJ databases">
        <title>New insights into the roles of widespread benthic archaea in carbon and nitrogen cycling.</title>
        <authorList>
            <person name="Lazar C.S."/>
            <person name="Baker B.J."/>
            <person name="Seitz K.W."/>
            <person name="Hyde A.S."/>
            <person name="Dick G.J."/>
            <person name="Hinrichs K.-U."/>
            <person name="Teske A.P."/>
        </authorList>
    </citation>
    <scope>NUCLEOTIDE SEQUENCE [LARGE SCALE GENOMIC DNA]</scope>
    <source>
        <strain evidence="3">DG-45</strain>
    </source>
</reference>
<gene>
    <name evidence="3" type="ORF">AC482_02755</name>
</gene>
<sequence length="283" mass="32894">MSGDDERLAELDEKAESLRGRRAELDDEAERWKRERERLNESARELRAAALRHREVAEIKPRMEALRRELSEGRMRLAEVDAGLDEERRRLPPRRGLEERLGRIEWEMMTTPTSEMIEREGALAEEARALRRSLDAHVELDALEDERLRALADIKAAELALRGGRDEIAKLHEASEADHGEMIRLFARADEERGRADEAHARFLEHLSGVRAVDDELREVMAEARRLRGRLGERERRAAAEREREAEKRRAELMTEARRKLDAGERLSLEELRLLYGEGEDEE</sequence>
<name>A0A0M0BQZ1_9ARCH</name>
<protein>
    <recommendedName>
        <fullName evidence="5">Phosphoserine phosphatase</fullName>
    </recommendedName>
</protein>
<dbReference type="Proteomes" id="UP000037210">
    <property type="component" value="Unassembled WGS sequence"/>
</dbReference>